<proteinExistence type="predicted"/>
<dbReference type="PANTHER" id="PTHR21310">
    <property type="entry name" value="AMINOGLYCOSIDE PHOSPHOTRANSFERASE-RELATED-RELATED"/>
    <property type="match status" value="1"/>
</dbReference>
<dbReference type="EMBL" id="MU839027">
    <property type="protein sequence ID" value="KAK1763421.1"/>
    <property type="molecule type" value="Genomic_DNA"/>
</dbReference>
<dbReference type="InterPro" id="IPR011009">
    <property type="entry name" value="Kinase-like_dom_sf"/>
</dbReference>
<protein>
    <recommendedName>
        <fullName evidence="3">Aminoglycoside phosphotransferase domain-containing protein</fullName>
    </recommendedName>
</protein>
<organism evidence="1 2">
    <name type="scientific">Phialemonium atrogriseum</name>
    <dbReference type="NCBI Taxonomy" id="1093897"/>
    <lineage>
        <taxon>Eukaryota</taxon>
        <taxon>Fungi</taxon>
        <taxon>Dikarya</taxon>
        <taxon>Ascomycota</taxon>
        <taxon>Pezizomycotina</taxon>
        <taxon>Sordariomycetes</taxon>
        <taxon>Sordariomycetidae</taxon>
        <taxon>Cephalothecales</taxon>
        <taxon>Cephalothecaceae</taxon>
        <taxon>Phialemonium</taxon>
    </lineage>
</organism>
<evidence type="ECO:0000313" key="2">
    <source>
        <dbReference type="Proteomes" id="UP001244011"/>
    </source>
</evidence>
<dbReference type="RefSeq" id="XP_060279634.1">
    <property type="nucleotide sequence ID" value="XM_060428981.1"/>
</dbReference>
<comment type="caution">
    <text evidence="1">The sequence shown here is derived from an EMBL/GenBank/DDBJ whole genome shotgun (WGS) entry which is preliminary data.</text>
</comment>
<evidence type="ECO:0008006" key="3">
    <source>
        <dbReference type="Google" id="ProtNLM"/>
    </source>
</evidence>
<dbReference type="PANTHER" id="PTHR21310:SF13">
    <property type="entry name" value="AMINOGLYCOSIDE PHOSPHOTRANSFERASE DOMAIN-CONTAINING PROTEIN"/>
    <property type="match status" value="1"/>
</dbReference>
<keyword evidence="2" id="KW-1185">Reference proteome</keyword>
<dbReference type="Proteomes" id="UP001244011">
    <property type="component" value="Unassembled WGS sequence"/>
</dbReference>
<sequence length="152" mass="17670">MKQEPLPSQLLLRIAMPWDPYYKVESEVATMMLVDRLGIPTPRVFFFDSSARNPLGLECIFMERVGGVRIYELWAYNRRGYDASYISVASQVKDYLSRLWEHSFDLIGNVYYDWDGTRDFFIGPIVCVEILKTTASWIGWSPSCGRPQRRAI</sequence>
<accession>A0AAJ0FCB4</accession>
<gene>
    <name evidence="1" type="ORF">QBC33DRAFT_549638</name>
</gene>
<dbReference type="AlphaFoldDB" id="A0AAJ0FCB4"/>
<evidence type="ECO:0000313" key="1">
    <source>
        <dbReference type="EMBL" id="KAK1763421.1"/>
    </source>
</evidence>
<dbReference type="SUPFAM" id="SSF56112">
    <property type="entry name" value="Protein kinase-like (PK-like)"/>
    <property type="match status" value="1"/>
</dbReference>
<dbReference type="InterPro" id="IPR051678">
    <property type="entry name" value="AGP_Transferase"/>
</dbReference>
<reference evidence="1" key="1">
    <citation type="submission" date="2023-06" db="EMBL/GenBank/DDBJ databases">
        <title>Genome-scale phylogeny and comparative genomics of the fungal order Sordariales.</title>
        <authorList>
            <consortium name="Lawrence Berkeley National Laboratory"/>
            <person name="Hensen N."/>
            <person name="Bonometti L."/>
            <person name="Westerberg I."/>
            <person name="Brannstrom I.O."/>
            <person name="Guillou S."/>
            <person name="Cros-Aarteil S."/>
            <person name="Calhoun S."/>
            <person name="Haridas S."/>
            <person name="Kuo A."/>
            <person name="Mondo S."/>
            <person name="Pangilinan J."/>
            <person name="Riley R."/>
            <person name="Labutti K."/>
            <person name="Andreopoulos B."/>
            <person name="Lipzen A."/>
            <person name="Chen C."/>
            <person name="Yanf M."/>
            <person name="Daum C."/>
            <person name="Ng V."/>
            <person name="Clum A."/>
            <person name="Steindorff A."/>
            <person name="Ohm R."/>
            <person name="Martin F."/>
            <person name="Silar P."/>
            <person name="Natvig D."/>
            <person name="Lalanne C."/>
            <person name="Gautier V."/>
            <person name="Ament-Velasquez S.L."/>
            <person name="Kruys A."/>
            <person name="Hutchinson M.I."/>
            <person name="Powell A.J."/>
            <person name="Barry K."/>
            <person name="Miller A.N."/>
            <person name="Grigoriev I.V."/>
            <person name="Debuchy R."/>
            <person name="Gladieux P."/>
            <person name="Thoren M.H."/>
            <person name="Johannesson H."/>
        </authorList>
    </citation>
    <scope>NUCLEOTIDE SEQUENCE</scope>
    <source>
        <strain evidence="1">8032-3</strain>
    </source>
</reference>
<dbReference type="GeneID" id="85312168"/>
<name>A0AAJ0FCB4_9PEZI</name>